<proteinExistence type="predicted"/>
<reference evidence="1" key="1">
    <citation type="submission" date="2020-06" db="EMBL/GenBank/DDBJ databases">
        <title>WGS assembly of Ceratodon purpureus strain R40.</title>
        <authorList>
            <person name="Carey S.B."/>
            <person name="Jenkins J."/>
            <person name="Shu S."/>
            <person name="Lovell J.T."/>
            <person name="Sreedasyam A."/>
            <person name="Maumus F."/>
            <person name="Tiley G.P."/>
            <person name="Fernandez-Pozo N."/>
            <person name="Barry K."/>
            <person name="Chen C."/>
            <person name="Wang M."/>
            <person name="Lipzen A."/>
            <person name="Daum C."/>
            <person name="Saski C.A."/>
            <person name="Payton A.C."/>
            <person name="Mcbreen J.C."/>
            <person name="Conrad R.E."/>
            <person name="Kollar L.M."/>
            <person name="Olsson S."/>
            <person name="Huttunen S."/>
            <person name="Landis J.B."/>
            <person name="Wickett N.J."/>
            <person name="Johnson M.G."/>
            <person name="Rensing S.A."/>
            <person name="Grimwood J."/>
            <person name="Schmutz J."/>
            <person name="Mcdaniel S.F."/>
        </authorList>
    </citation>
    <scope>NUCLEOTIDE SEQUENCE</scope>
    <source>
        <strain evidence="1">R40</strain>
    </source>
</reference>
<gene>
    <name evidence="1" type="ORF">KC19_VG018700</name>
</gene>
<keyword evidence="2" id="KW-1185">Reference proteome</keyword>
<evidence type="ECO:0000313" key="1">
    <source>
        <dbReference type="EMBL" id="KAG0571524.1"/>
    </source>
</evidence>
<protein>
    <submittedName>
        <fullName evidence="1">Uncharacterized protein</fullName>
    </submittedName>
</protein>
<evidence type="ECO:0000313" key="2">
    <source>
        <dbReference type="Proteomes" id="UP000822688"/>
    </source>
</evidence>
<comment type="caution">
    <text evidence="1">The sequence shown here is derived from an EMBL/GenBank/DDBJ whole genome shotgun (WGS) entry which is preliminary data.</text>
</comment>
<accession>A0A8T0HL66</accession>
<sequence length="102" mass="11350">MTRVVVAVAMAEEASSSRACLFACLPAAVRPGSRRVVPGFAAGRETERRWWREDAVFCVPRLLSVSVSDVRRVAARRRRRRRGPVRCVALRSLCDETPAPSL</sequence>
<dbReference type="AlphaFoldDB" id="A0A8T0HL66"/>
<name>A0A8T0HL66_CERPU</name>
<dbReference type="Proteomes" id="UP000822688">
    <property type="component" value="Chromosome V"/>
</dbReference>
<dbReference type="EMBL" id="CM026426">
    <property type="protein sequence ID" value="KAG0571524.1"/>
    <property type="molecule type" value="Genomic_DNA"/>
</dbReference>
<organism evidence="1 2">
    <name type="scientific">Ceratodon purpureus</name>
    <name type="common">Fire moss</name>
    <name type="synonym">Dicranum purpureum</name>
    <dbReference type="NCBI Taxonomy" id="3225"/>
    <lineage>
        <taxon>Eukaryota</taxon>
        <taxon>Viridiplantae</taxon>
        <taxon>Streptophyta</taxon>
        <taxon>Embryophyta</taxon>
        <taxon>Bryophyta</taxon>
        <taxon>Bryophytina</taxon>
        <taxon>Bryopsida</taxon>
        <taxon>Dicranidae</taxon>
        <taxon>Pseudoditrichales</taxon>
        <taxon>Ditrichaceae</taxon>
        <taxon>Ceratodon</taxon>
    </lineage>
</organism>